<accession>A0A812QD59</accession>
<dbReference type="InterPro" id="IPR009091">
    <property type="entry name" value="RCC1/BLIP-II"/>
</dbReference>
<reference evidence="1" key="1">
    <citation type="submission" date="2021-02" db="EMBL/GenBank/DDBJ databases">
        <authorList>
            <person name="Dougan E. K."/>
            <person name="Rhodes N."/>
            <person name="Thang M."/>
            <person name="Chan C."/>
        </authorList>
    </citation>
    <scope>NUCLEOTIDE SEQUENCE</scope>
</reference>
<dbReference type="Gene3D" id="2.130.10.30">
    <property type="entry name" value="Regulator of chromosome condensation 1/beta-lactamase-inhibitor protein II"/>
    <property type="match status" value="1"/>
</dbReference>
<keyword evidence="2" id="KW-1185">Reference proteome</keyword>
<comment type="caution">
    <text evidence="1">The sequence shown here is derived from an EMBL/GenBank/DDBJ whole genome shotgun (WGS) entry which is preliminary data.</text>
</comment>
<dbReference type="SUPFAM" id="SSF50985">
    <property type="entry name" value="RCC1/BLIP-II"/>
    <property type="match status" value="1"/>
</dbReference>
<organism evidence="1 2">
    <name type="scientific">Symbiodinium natans</name>
    <dbReference type="NCBI Taxonomy" id="878477"/>
    <lineage>
        <taxon>Eukaryota</taxon>
        <taxon>Sar</taxon>
        <taxon>Alveolata</taxon>
        <taxon>Dinophyceae</taxon>
        <taxon>Suessiales</taxon>
        <taxon>Symbiodiniaceae</taxon>
        <taxon>Symbiodinium</taxon>
    </lineage>
</organism>
<dbReference type="Proteomes" id="UP000604046">
    <property type="component" value="Unassembled WGS sequence"/>
</dbReference>
<name>A0A812QD59_9DINO</name>
<protein>
    <recommendedName>
        <fullName evidence="3">Ubiquitin-like domain-containing protein</fullName>
    </recommendedName>
</protein>
<evidence type="ECO:0008006" key="3">
    <source>
        <dbReference type="Google" id="ProtNLM"/>
    </source>
</evidence>
<evidence type="ECO:0000313" key="2">
    <source>
        <dbReference type="Proteomes" id="UP000604046"/>
    </source>
</evidence>
<sequence length="170" mass="17740">MPLHVQVSLLGGSSHPLHIDLEVSPHDLQLQVQRALSVGRGTLLDPSGATLAGAQTVADSGLKDGDVLTWYMRPFHLASADVAAVAALLGDGKVAAWGFPAWGGDSRSVEDLLTDVQHIEATSGAFAAILSDGSVVAWGNSAFGGYTHGFCGNPRGRVCSDLGRVLLWRQ</sequence>
<evidence type="ECO:0000313" key="1">
    <source>
        <dbReference type="EMBL" id="CAE7365344.1"/>
    </source>
</evidence>
<proteinExistence type="predicted"/>
<gene>
    <name evidence="1" type="ORF">SNAT2548_LOCUS19803</name>
</gene>
<dbReference type="EMBL" id="CAJNDS010002190">
    <property type="protein sequence ID" value="CAE7365344.1"/>
    <property type="molecule type" value="Genomic_DNA"/>
</dbReference>
<dbReference type="AlphaFoldDB" id="A0A812QD59"/>